<reference evidence="7" key="1">
    <citation type="submission" date="2018-05" db="EMBL/GenBank/DDBJ databases">
        <authorList>
            <person name="Lanie J.A."/>
            <person name="Ng W.-L."/>
            <person name="Kazmierczak K.M."/>
            <person name="Andrzejewski T.M."/>
            <person name="Davidsen T.M."/>
            <person name="Wayne K.J."/>
            <person name="Tettelin H."/>
            <person name="Glass J.I."/>
            <person name="Rusch D."/>
            <person name="Podicherti R."/>
            <person name="Tsui H.-C.T."/>
            <person name="Winkler M.E."/>
        </authorList>
    </citation>
    <scope>NUCLEOTIDE SEQUENCE</scope>
</reference>
<dbReference type="Gene3D" id="3.30.160.20">
    <property type="match status" value="1"/>
</dbReference>
<dbReference type="AlphaFoldDB" id="A0A382UV95"/>
<dbReference type="InterPro" id="IPR036389">
    <property type="entry name" value="RNase_III_sf"/>
</dbReference>
<dbReference type="CDD" id="cd00593">
    <property type="entry name" value="RIBOc"/>
    <property type="match status" value="1"/>
</dbReference>
<dbReference type="PROSITE" id="PS50137">
    <property type="entry name" value="DS_RBD"/>
    <property type="match status" value="1"/>
</dbReference>
<keyword evidence="4" id="KW-0694">RNA-binding</keyword>
<dbReference type="SUPFAM" id="SSF54768">
    <property type="entry name" value="dsRNA-binding domain-like"/>
    <property type="match status" value="1"/>
</dbReference>
<keyword evidence="3" id="KW-0378">Hydrolase</keyword>
<dbReference type="InterPro" id="IPR000999">
    <property type="entry name" value="RNase_III_dom"/>
</dbReference>
<dbReference type="InterPro" id="IPR014720">
    <property type="entry name" value="dsRBD_dom"/>
</dbReference>
<dbReference type="PANTHER" id="PTHR11207:SF0">
    <property type="entry name" value="RIBONUCLEASE 3"/>
    <property type="match status" value="1"/>
</dbReference>
<evidence type="ECO:0000256" key="4">
    <source>
        <dbReference type="ARBA" id="ARBA00022884"/>
    </source>
</evidence>
<evidence type="ECO:0000259" key="6">
    <source>
        <dbReference type="PROSITE" id="PS50142"/>
    </source>
</evidence>
<name>A0A382UV95_9ZZZZ</name>
<accession>A0A382UV95</accession>
<dbReference type="Pfam" id="PF00035">
    <property type="entry name" value="dsrm"/>
    <property type="match status" value="1"/>
</dbReference>
<protein>
    <submittedName>
        <fullName evidence="7">Uncharacterized protein</fullName>
    </submittedName>
</protein>
<feature type="domain" description="RNase III" evidence="6">
    <location>
        <begin position="1"/>
        <end position="22"/>
    </location>
</feature>
<feature type="domain" description="DRBM" evidence="5">
    <location>
        <begin position="47"/>
        <end position="116"/>
    </location>
</feature>
<dbReference type="PROSITE" id="PS50142">
    <property type="entry name" value="RNASE_3_2"/>
    <property type="match status" value="1"/>
</dbReference>
<evidence type="ECO:0000256" key="1">
    <source>
        <dbReference type="ARBA" id="ARBA00022722"/>
    </source>
</evidence>
<dbReference type="GO" id="GO:0003725">
    <property type="term" value="F:double-stranded RNA binding"/>
    <property type="evidence" value="ECO:0007669"/>
    <property type="project" value="TreeGrafter"/>
</dbReference>
<dbReference type="EMBL" id="UINC01147057">
    <property type="protein sequence ID" value="SVD38159.1"/>
    <property type="molecule type" value="Genomic_DNA"/>
</dbReference>
<organism evidence="7">
    <name type="scientific">marine metagenome</name>
    <dbReference type="NCBI Taxonomy" id="408172"/>
    <lineage>
        <taxon>unclassified sequences</taxon>
        <taxon>metagenomes</taxon>
        <taxon>ecological metagenomes</taxon>
    </lineage>
</organism>
<dbReference type="CDD" id="cd10845">
    <property type="entry name" value="DSRM_RNAse_III_family"/>
    <property type="match status" value="1"/>
</dbReference>
<dbReference type="Gene3D" id="1.10.1520.10">
    <property type="entry name" value="Ribonuclease III domain"/>
    <property type="match status" value="1"/>
</dbReference>
<evidence type="ECO:0000256" key="3">
    <source>
        <dbReference type="ARBA" id="ARBA00022801"/>
    </source>
</evidence>
<dbReference type="GO" id="GO:0010468">
    <property type="term" value="P:regulation of gene expression"/>
    <property type="evidence" value="ECO:0007669"/>
    <property type="project" value="TreeGrafter"/>
</dbReference>
<dbReference type="GO" id="GO:0004525">
    <property type="term" value="F:ribonuclease III activity"/>
    <property type="evidence" value="ECO:0007669"/>
    <property type="project" value="InterPro"/>
</dbReference>
<gene>
    <name evidence="7" type="ORF">METZ01_LOCUS391013</name>
</gene>
<keyword evidence="2" id="KW-0255">Endonuclease</keyword>
<dbReference type="PANTHER" id="PTHR11207">
    <property type="entry name" value="RIBONUCLEASE III"/>
    <property type="match status" value="1"/>
</dbReference>
<keyword evidence="1" id="KW-0540">Nuclease</keyword>
<feature type="non-terminal residue" evidence="7">
    <location>
        <position position="1"/>
    </location>
</feature>
<dbReference type="GO" id="GO:0006396">
    <property type="term" value="P:RNA processing"/>
    <property type="evidence" value="ECO:0007669"/>
    <property type="project" value="InterPro"/>
</dbReference>
<sequence length="116" mass="13128">IENKIVSDCCEALIGAIYFDQGLNIVEKFILKTWKSHIKASAVTFVDSKTKLQEYSLKKFKILPIYKLLENSGPKHKPIFKVGVRLQNSEFVNAVGNSKKEAQQKAATLFLKNIDK</sequence>
<evidence type="ECO:0000313" key="7">
    <source>
        <dbReference type="EMBL" id="SVD38159.1"/>
    </source>
</evidence>
<evidence type="ECO:0000259" key="5">
    <source>
        <dbReference type="PROSITE" id="PS50137"/>
    </source>
</evidence>
<proteinExistence type="predicted"/>
<evidence type="ECO:0000256" key="2">
    <source>
        <dbReference type="ARBA" id="ARBA00022759"/>
    </source>
</evidence>
<dbReference type="SMART" id="SM00358">
    <property type="entry name" value="DSRM"/>
    <property type="match status" value="1"/>
</dbReference>